<sequence>MKDLPQMLCHLCRMNRLKGIKMYFAYMSHVFPKKIMPLELTESSYPVMKRFYLLLSA</sequence>
<dbReference type="KEGG" id="gem:GM21_0532"/>
<name>C6DZM8_GEOSM</name>
<evidence type="ECO:0000313" key="1">
    <source>
        <dbReference type="EMBL" id="ACT16610.1"/>
    </source>
</evidence>
<reference evidence="1" key="1">
    <citation type="submission" date="2009-07" db="EMBL/GenBank/DDBJ databases">
        <title>Complete sequence of Geobacter sp. M21.</title>
        <authorList>
            <consortium name="US DOE Joint Genome Institute"/>
            <person name="Lucas S."/>
            <person name="Copeland A."/>
            <person name="Lapidus A."/>
            <person name="Glavina del Rio T."/>
            <person name="Dalin E."/>
            <person name="Tice H."/>
            <person name="Bruce D."/>
            <person name="Goodwin L."/>
            <person name="Pitluck S."/>
            <person name="Saunders E."/>
            <person name="Brettin T."/>
            <person name="Detter J.C."/>
            <person name="Han C."/>
            <person name="Larimer F."/>
            <person name="Land M."/>
            <person name="Hauser L."/>
            <person name="Kyrpides N."/>
            <person name="Ovchinnikova G."/>
            <person name="Lovley D."/>
        </authorList>
    </citation>
    <scope>NUCLEOTIDE SEQUENCE [LARGE SCALE GENOMIC DNA]</scope>
    <source>
        <strain evidence="1">M21</strain>
    </source>
</reference>
<dbReference type="HOGENOM" id="CLU_2990267_0_0_7"/>
<proteinExistence type="predicted"/>
<gene>
    <name evidence="1" type="ordered locus">GM21_0532</name>
</gene>
<accession>C6DZM8</accession>
<dbReference type="EMBL" id="CP001661">
    <property type="protein sequence ID" value="ACT16610.1"/>
    <property type="molecule type" value="Genomic_DNA"/>
</dbReference>
<organism evidence="1">
    <name type="scientific">Geobacter sp. (strain M21)</name>
    <dbReference type="NCBI Taxonomy" id="443144"/>
    <lineage>
        <taxon>Bacteria</taxon>
        <taxon>Pseudomonadati</taxon>
        <taxon>Thermodesulfobacteriota</taxon>
        <taxon>Desulfuromonadia</taxon>
        <taxon>Geobacterales</taxon>
        <taxon>Geobacteraceae</taxon>
        <taxon>Geobacter</taxon>
    </lineage>
</organism>
<dbReference type="AlphaFoldDB" id="C6DZM8"/>
<protein>
    <submittedName>
        <fullName evidence="1">Uncharacterized protein</fullName>
    </submittedName>
</protein>